<evidence type="ECO:0000313" key="1">
    <source>
        <dbReference type="EMBL" id="OAG93386.1"/>
    </source>
</evidence>
<protein>
    <recommendedName>
        <fullName evidence="3">Metal-binding protein</fullName>
    </recommendedName>
</protein>
<sequence>MTAHSVTRILLSVVNGVKDLLKIAWSDAERPDGVHLCDKVEMTEEFDEASGVASMEPLLVDVKAVADATELTLAGHVEARVNFRCVRCLEPFSSRILASFQEVFCRTKLTAEQEEAEVIHWVDRDVTIDAYAIQAVLLALPMNPLCKPDCLGLCPECGVNRNEVRCSCNVEPIDPRWDELANLFQSDRSSEISDKK</sequence>
<gene>
    <name evidence="1" type="ORF">AYW79_10875</name>
</gene>
<dbReference type="InterPro" id="IPR003772">
    <property type="entry name" value="YceD"/>
</dbReference>
<name>A0A853K8S1_9BACL</name>
<proteinExistence type="predicted"/>
<dbReference type="Pfam" id="PF02620">
    <property type="entry name" value="YceD"/>
    <property type="match status" value="1"/>
</dbReference>
<dbReference type="PANTHER" id="PTHR34374">
    <property type="entry name" value="LARGE RIBOSOMAL RNA SUBUNIT ACCUMULATION PROTEIN YCED HOMOLOG 1, CHLOROPLASTIC"/>
    <property type="match status" value="1"/>
</dbReference>
<comment type="caution">
    <text evidence="1">The sequence shown here is derived from an EMBL/GenBank/DDBJ whole genome shotgun (WGS) entry which is preliminary data.</text>
</comment>
<dbReference type="PANTHER" id="PTHR34374:SF1">
    <property type="entry name" value="LARGE RIBOSOMAL RNA SUBUNIT ACCUMULATION PROTEIN YCED HOMOLOG 1, CHLOROPLASTIC"/>
    <property type="match status" value="1"/>
</dbReference>
<dbReference type="Proteomes" id="UP000077421">
    <property type="component" value="Unassembled WGS sequence"/>
</dbReference>
<dbReference type="AlphaFoldDB" id="A0A853K8S1"/>
<accession>A0A853K8S1</accession>
<reference evidence="1 2" key="1">
    <citation type="submission" date="2016-02" db="EMBL/GenBank/DDBJ databases">
        <title>Draft genome sequence of Acidibacillus ferrooxidans SLC66.</title>
        <authorList>
            <person name="Oliveira G."/>
            <person name="Nancucheo I."/>
            <person name="Dall'Agnol H."/>
            <person name="Johnson B."/>
            <person name="Oliveira R."/>
            <person name="Nunes G.L."/>
            <person name="Tzotzos G."/>
            <person name="Orellana S.C."/>
            <person name="Salim A.C."/>
            <person name="Araujo F.M."/>
        </authorList>
    </citation>
    <scope>NUCLEOTIDE SEQUENCE [LARGE SCALE GENOMIC DNA]</scope>
    <source>
        <strain evidence="1 2">SLC66</strain>
    </source>
</reference>
<evidence type="ECO:0000313" key="2">
    <source>
        <dbReference type="Proteomes" id="UP000077421"/>
    </source>
</evidence>
<organism evidence="1 2">
    <name type="scientific">Ferroacidibacillus organovorans</name>
    <dbReference type="NCBI Taxonomy" id="1765683"/>
    <lineage>
        <taxon>Bacteria</taxon>
        <taxon>Bacillati</taxon>
        <taxon>Bacillota</taxon>
        <taxon>Bacilli</taxon>
        <taxon>Bacillales</taxon>
        <taxon>Alicyclobacillaceae</taxon>
        <taxon>Ferroacidibacillus</taxon>
    </lineage>
</organism>
<evidence type="ECO:0008006" key="3">
    <source>
        <dbReference type="Google" id="ProtNLM"/>
    </source>
</evidence>
<dbReference type="EMBL" id="LSUQ01000037">
    <property type="protein sequence ID" value="OAG93386.1"/>
    <property type="molecule type" value="Genomic_DNA"/>
</dbReference>